<evidence type="ECO:0000256" key="1">
    <source>
        <dbReference type="SAM" id="MobiDB-lite"/>
    </source>
</evidence>
<accession>A0A4Z1SLQ6</accession>
<dbReference type="AlphaFoldDB" id="A0A4Z1SLQ6"/>
<evidence type="ECO:0000313" key="2">
    <source>
        <dbReference type="EMBL" id="TNJ26596.1"/>
    </source>
</evidence>
<feature type="compositionally biased region" description="Basic and acidic residues" evidence="1">
    <location>
        <begin position="338"/>
        <end position="357"/>
    </location>
</feature>
<dbReference type="Proteomes" id="UP000315496">
    <property type="component" value="Chromosome 5"/>
</dbReference>
<sequence length="371" mass="41550">MESDLVSHIALVEKLGGVCVTEAAKAAMPQSLTILVRDYRLASLKVVAVIKTLNGREYIIAQADTAFFVSQDGISWSPLPVLSTEESLTLHAIGYGLLSPHPFIGDPSIQIHGTLLESHRLANLICYLSSVALFPCGALEQGKRFTGLSSAEAEAFEAYEVAPVPRHNKPKLDLDCEPFEAMRAEHQAESMLSASEMLHFQFAPAFASRGGDLRAPVRPEDWEMHSDPYRRLTVLSHKYWSGLRSYVYWRSRVFGWLFTSRHGANSALYGLPDLVFATRAPGFKPAAELEEEARILGLKQQYQSEEERILGERAARKQARLDARREAEERLKARLERREQRRLEREAAEEAARRAAEEAEEGEGEAEDEAE</sequence>
<reference evidence="2 3" key="1">
    <citation type="submission" date="2019-05" db="EMBL/GenBank/DDBJ databases">
        <title>The compact genome of Giardia muris reveals important steps in the evolution of intestinal protozoan parasites.</title>
        <authorList>
            <person name="Xu F."/>
            <person name="Jimenez-Gonzalez A."/>
            <person name="Einarsson E."/>
            <person name="Astvaldsson A."/>
            <person name="Peirasmaki D."/>
            <person name="Eckmann L."/>
            <person name="Andersson J.O."/>
            <person name="Svard S.G."/>
            <person name="Jerlstrom-Hultqvist J."/>
        </authorList>
    </citation>
    <scope>NUCLEOTIDE SEQUENCE [LARGE SCALE GENOMIC DNA]</scope>
    <source>
        <strain evidence="2 3">Roberts-Thomson</strain>
    </source>
</reference>
<organism evidence="2 3">
    <name type="scientific">Giardia muris</name>
    <dbReference type="NCBI Taxonomy" id="5742"/>
    <lineage>
        <taxon>Eukaryota</taxon>
        <taxon>Metamonada</taxon>
        <taxon>Diplomonadida</taxon>
        <taxon>Hexamitidae</taxon>
        <taxon>Giardiinae</taxon>
        <taxon>Giardia</taxon>
    </lineage>
</organism>
<keyword evidence="3" id="KW-1185">Reference proteome</keyword>
<dbReference type="OrthoDB" id="10253934at2759"/>
<dbReference type="EMBL" id="VDLU01000005">
    <property type="protein sequence ID" value="TNJ26596.1"/>
    <property type="molecule type" value="Genomic_DNA"/>
</dbReference>
<evidence type="ECO:0000313" key="3">
    <source>
        <dbReference type="Proteomes" id="UP000315496"/>
    </source>
</evidence>
<gene>
    <name evidence="2" type="ORF">GMRT_15830</name>
</gene>
<feature type="compositionally biased region" description="Acidic residues" evidence="1">
    <location>
        <begin position="358"/>
        <end position="371"/>
    </location>
</feature>
<feature type="region of interest" description="Disordered" evidence="1">
    <location>
        <begin position="338"/>
        <end position="371"/>
    </location>
</feature>
<name>A0A4Z1SLQ6_GIAMU</name>
<comment type="caution">
    <text evidence="2">The sequence shown here is derived from an EMBL/GenBank/DDBJ whole genome shotgun (WGS) entry which is preliminary data.</text>
</comment>
<dbReference type="VEuPathDB" id="GiardiaDB:GMRT_15830"/>
<evidence type="ECO:0008006" key="4">
    <source>
        <dbReference type="Google" id="ProtNLM"/>
    </source>
</evidence>
<proteinExistence type="predicted"/>
<protein>
    <recommendedName>
        <fullName evidence="4">Radial spokehead-like protein</fullName>
    </recommendedName>
</protein>